<dbReference type="RefSeq" id="WP_188506791.1">
    <property type="nucleotide sequence ID" value="NZ_BMER01000003.1"/>
</dbReference>
<dbReference type="Pfam" id="PF19268">
    <property type="entry name" value="CIS_TMP"/>
    <property type="match status" value="2"/>
</dbReference>
<accession>A0A917HWI3</accession>
<dbReference type="AlphaFoldDB" id="A0A917HWI3"/>
<reference evidence="1" key="2">
    <citation type="submission" date="2020-09" db="EMBL/GenBank/DDBJ databases">
        <authorList>
            <person name="Sun Q."/>
            <person name="Zhou Y."/>
        </authorList>
    </citation>
    <scope>NUCLEOTIDE SEQUENCE</scope>
    <source>
        <strain evidence="1">CGMCC 1.12195</strain>
    </source>
</reference>
<evidence type="ECO:0000313" key="2">
    <source>
        <dbReference type="Proteomes" id="UP000660862"/>
    </source>
</evidence>
<gene>
    <name evidence="1" type="ORF">GCM10007415_29020</name>
</gene>
<comment type="caution">
    <text evidence="1">The sequence shown here is derived from an EMBL/GenBank/DDBJ whole genome shotgun (WGS) entry which is preliminary data.</text>
</comment>
<dbReference type="InterPro" id="IPR045538">
    <property type="entry name" value="CIS_TMP"/>
</dbReference>
<reference evidence="1" key="1">
    <citation type="journal article" date="2014" name="Int. J. Syst. Evol. Microbiol.">
        <title>Complete genome sequence of Corynebacterium casei LMG S-19264T (=DSM 44701T), isolated from a smear-ripened cheese.</title>
        <authorList>
            <consortium name="US DOE Joint Genome Institute (JGI-PGF)"/>
            <person name="Walter F."/>
            <person name="Albersmeier A."/>
            <person name="Kalinowski J."/>
            <person name="Ruckert C."/>
        </authorList>
    </citation>
    <scope>NUCLEOTIDE SEQUENCE</scope>
    <source>
        <strain evidence="1">CGMCC 1.12195</strain>
    </source>
</reference>
<protein>
    <submittedName>
        <fullName evidence="1">Uncharacterized protein</fullName>
    </submittedName>
</protein>
<name>A0A917HWI3_9SPHI</name>
<dbReference type="Proteomes" id="UP000660862">
    <property type="component" value="Unassembled WGS sequence"/>
</dbReference>
<keyword evidence="2" id="KW-1185">Reference proteome</keyword>
<sequence>MNQIAELYHLFDTQDESFAHKLYGRWDTFFEMHVLPIMESVIDAHEQSGMTIHLKRLEVDLGVINPDRFDEDFPVRLRERLEEALRDVLAADAPEVSYQRLTAEADDLEVLCHLLLHGSLPWHARGSQRSLKSLYTDVLKTYARQFKRFLQRYGHFTSLQERLAFQLRDEEIVQTIRLLVPADSAFICTYAHLVITKYRLIERPDTKQSDYRRAVWRIVLGYLLTDRGSYFDRKAFLKHTIGGLAAKYNVNYQTLVQLVTTQLDHYLSRQHKSIELLLILRELKAESMSSQGISPRQQLLTNLSSAERSRVFLRSLSEDAIHRIVYLIFPIEGDFVVAYAKTLTHAHRYGHLQGRVGSDFQQVKWQFIFPILLDDKGTGFNRRHFIKAVLIAIAAHYNLQWQEILTYLYGVLDQLHVPNSLRIALDTLQAETHAKPPPAEAARAEAVTWLAELMRQYAATRELRADAVSELKVILANRDKRQSLLDRLTEEQDSVLLRLLYPSAATYVIACAQALDHHHEKAGLLQGKAGGEFRRLKWGFIFAVLIEQADSAFNREQFTYAILHRIAAHYNLYTAELLEYLYGALAGSSNELLRPLADIIHRLYDREQLKKRKVPLIATGKIPAEVSVVEEWLKWFKQAFRALWRVDFNDEELLRSQWSALPEGHPSRRDHMQLLRWLWLFSIRKLTETELAQLQHYHIRLRRMAPTFMKPLIYAFANTKKQLAFSWRESEIEPAPPERPKRESERPLSEPLFDLHGAGLVLLSPFLPRLVNMLELVVANRFASHESALRAVFVLQYLATGNAEAEEHELPLMKLLAGLPVTTAVPMAIELNDAEIATIDSLINGALGHWEKMKHTTPAGFREAFLCRRGKLVETAETYELTVEEQTYDVLIDSVPWQFRNIRYPWMAKPMIVHWR</sequence>
<dbReference type="EMBL" id="BMER01000003">
    <property type="protein sequence ID" value="GGG92434.1"/>
    <property type="molecule type" value="Genomic_DNA"/>
</dbReference>
<organism evidence="1 2">
    <name type="scientific">Parapedobacter pyrenivorans</name>
    <dbReference type="NCBI Taxonomy" id="1305674"/>
    <lineage>
        <taxon>Bacteria</taxon>
        <taxon>Pseudomonadati</taxon>
        <taxon>Bacteroidota</taxon>
        <taxon>Sphingobacteriia</taxon>
        <taxon>Sphingobacteriales</taxon>
        <taxon>Sphingobacteriaceae</taxon>
        <taxon>Parapedobacter</taxon>
    </lineage>
</organism>
<proteinExistence type="predicted"/>
<evidence type="ECO:0000313" key="1">
    <source>
        <dbReference type="EMBL" id="GGG92434.1"/>
    </source>
</evidence>